<evidence type="ECO:0008006" key="3">
    <source>
        <dbReference type="Google" id="ProtNLM"/>
    </source>
</evidence>
<dbReference type="AlphaFoldDB" id="A0A0K1QUX4"/>
<dbReference type="eggNOG" id="ENOG502ZUN3">
    <property type="taxonomic scope" value="Bacteria"/>
</dbReference>
<dbReference type="EMBL" id="CP010945">
    <property type="protein sequence ID" value="AKV09518.1"/>
    <property type="molecule type" value="Genomic_DNA"/>
</dbReference>
<proteinExistence type="predicted"/>
<evidence type="ECO:0000313" key="2">
    <source>
        <dbReference type="Proteomes" id="UP000017175"/>
    </source>
</evidence>
<protein>
    <recommendedName>
        <fullName evidence="3">Tsi6 domain-containing protein</fullName>
    </recommendedName>
</protein>
<dbReference type="Proteomes" id="UP000017175">
    <property type="component" value="Chromosome"/>
</dbReference>
<dbReference type="RefSeq" id="WP_017338350.1">
    <property type="nucleotide sequence ID" value="NZ_CP010945.1"/>
</dbReference>
<dbReference type="OrthoDB" id="5903193at2"/>
<name>A0A0K1QUX4_PSEFL</name>
<reference evidence="1 2" key="1">
    <citation type="journal article" date="2012" name="J. Bacteriol.">
        <title>Draft genome sequence of the cyanide-utilizing bacterium Pseudomonas fluorescens strain NCIMB 11764.</title>
        <authorList>
            <person name="Vilo C.A."/>
            <person name="Benedik M.J."/>
            <person name="Kunz D.A."/>
            <person name="Dong Q."/>
        </authorList>
    </citation>
    <scope>NUCLEOTIDE SEQUENCE [LARGE SCALE GENOMIC DNA]</scope>
    <source>
        <strain evidence="1 2">NCIMB 11764</strain>
    </source>
</reference>
<gene>
    <name evidence="1" type="ORF">B723_25205</name>
</gene>
<evidence type="ECO:0000313" key="1">
    <source>
        <dbReference type="EMBL" id="AKV09518.1"/>
    </source>
</evidence>
<sequence length="99" mass="11181">MLSDSLRNVNQQIEKTIAAIRDKCIASDEVVVADYLKRYEASLALIGTGSKQKLEASLKGLLNCTRGYLETTSHYDQKFLGEMCETERLIKQLLKDKLL</sequence>
<organism evidence="1 2">
    <name type="scientific">Pseudomonas fluorescens NCIMB 11764</name>
    <dbReference type="NCBI Taxonomy" id="1221522"/>
    <lineage>
        <taxon>Bacteria</taxon>
        <taxon>Pseudomonadati</taxon>
        <taxon>Pseudomonadota</taxon>
        <taxon>Gammaproteobacteria</taxon>
        <taxon>Pseudomonadales</taxon>
        <taxon>Pseudomonadaceae</taxon>
        <taxon>Pseudomonas</taxon>
    </lineage>
</organism>
<accession>A0A0K1QUX4</accession>